<protein>
    <submittedName>
        <fullName evidence="2">Uncharacterized protein</fullName>
    </submittedName>
</protein>
<feature type="transmembrane region" description="Helical" evidence="1">
    <location>
        <begin position="21"/>
        <end position="41"/>
    </location>
</feature>
<keyword evidence="1" id="KW-1133">Transmembrane helix</keyword>
<dbReference type="EMBL" id="HBUF01019207">
    <property type="protein sequence ID" value="CAG6610684.1"/>
    <property type="molecule type" value="Transcribed_RNA"/>
</dbReference>
<dbReference type="AlphaFoldDB" id="A0A8D8PQP4"/>
<sequence length="144" mass="16199">MSTIVTITGMCMMFTIGLETIPWMLVVVRLGPGIVGGLILIRTEPGVMIRATVAAAVLVLLTMTTRVTRQRDLRCGSDFPPPRHIQKSKKVELLLTLFYRLGFLTSVYFICTRNNLELKQTQTLTQNTPIPFGNHNGHWKIFPN</sequence>
<accession>A0A8D8PQP4</accession>
<keyword evidence="1" id="KW-0472">Membrane</keyword>
<evidence type="ECO:0000313" key="2">
    <source>
        <dbReference type="EMBL" id="CAG6610671.1"/>
    </source>
</evidence>
<feature type="transmembrane region" description="Helical" evidence="1">
    <location>
        <begin position="47"/>
        <end position="64"/>
    </location>
</feature>
<organism evidence="2">
    <name type="scientific">Cacopsylla melanoneura</name>
    <dbReference type="NCBI Taxonomy" id="428564"/>
    <lineage>
        <taxon>Eukaryota</taxon>
        <taxon>Metazoa</taxon>
        <taxon>Ecdysozoa</taxon>
        <taxon>Arthropoda</taxon>
        <taxon>Hexapoda</taxon>
        <taxon>Insecta</taxon>
        <taxon>Pterygota</taxon>
        <taxon>Neoptera</taxon>
        <taxon>Paraneoptera</taxon>
        <taxon>Hemiptera</taxon>
        <taxon>Sternorrhyncha</taxon>
        <taxon>Psylloidea</taxon>
        <taxon>Psyllidae</taxon>
        <taxon>Psyllinae</taxon>
        <taxon>Cacopsylla</taxon>
    </lineage>
</organism>
<name>A0A8D8PQP4_9HEMI</name>
<proteinExistence type="predicted"/>
<keyword evidence="1" id="KW-0812">Transmembrane</keyword>
<dbReference type="EMBL" id="HBUF01019204">
    <property type="protein sequence ID" value="CAG6610671.1"/>
    <property type="molecule type" value="Transcribed_RNA"/>
</dbReference>
<evidence type="ECO:0000256" key="1">
    <source>
        <dbReference type="SAM" id="Phobius"/>
    </source>
</evidence>
<reference evidence="2" key="1">
    <citation type="submission" date="2021-05" db="EMBL/GenBank/DDBJ databases">
        <authorList>
            <person name="Alioto T."/>
            <person name="Alioto T."/>
            <person name="Gomez Garrido J."/>
        </authorList>
    </citation>
    <scope>NUCLEOTIDE SEQUENCE</scope>
</reference>